<feature type="transmembrane region" description="Helical" evidence="1">
    <location>
        <begin position="12"/>
        <end position="34"/>
    </location>
</feature>
<keyword evidence="1" id="KW-1133">Transmembrane helix</keyword>
<feature type="transmembrane region" description="Helical" evidence="1">
    <location>
        <begin position="54"/>
        <end position="73"/>
    </location>
</feature>
<organism evidence="2 3">
    <name type="scientific">Pseudopedobacter saltans</name>
    <dbReference type="NCBI Taxonomy" id="151895"/>
    <lineage>
        <taxon>Bacteria</taxon>
        <taxon>Pseudomonadati</taxon>
        <taxon>Bacteroidota</taxon>
        <taxon>Sphingobacteriia</taxon>
        <taxon>Sphingobacteriales</taxon>
        <taxon>Sphingobacteriaceae</taxon>
        <taxon>Pseudopedobacter</taxon>
    </lineage>
</organism>
<keyword evidence="1" id="KW-0472">Membrane</keyword>
<keyword evidence="1" id="KW-0812">Transmembrane</keyword>
<proteinExistence type="predicted"/>
<dbReference type="AlphaFoldDB" id="A0A2W5GT41"/>
<name>A0A2W5GT41_9SPHI</name>
<reference evidence="2 3" key="1">
    <citation type="submission" date="2017-11" db="EMBL/GenBank/DDBJ databases">
        <title>Infants hospitalized years apart are colonized by the same room-sourced microbial strains.</title>
        <authorList>
            <person name="Brooks B."/>
            <person name="Olm M.R."/>
            <person name="Firek B.A."/>
            <person name="Baker R."/>
            <person name="Thomas B.C."/>
            <person name="Morowitz M.J."/>
            <person name="Banfield J.F."/>
        </authorList>
    </citation>
    <scope>NUCLEOTIDE SEQUENCE [LARGE SCALE GENOMIC DNA]</scope>
    <source>
        <strain evidence="2">S2_009_000_R2_76</strain>
    </source>
</reference>
<dbReference type="EMBL" id="QFOI01000134">
    <property type="protein sequence ID" value="PZP48986.1"/>
    <property type="molecule type" value="Genomic_DNA"/>
</dbReference>
<accession>A0A2W5GT41</accession>
<gene>
    <name evidence="2" type="ORF">DI598_08930</name>
</gene>
<evidence type="ECO:0000256" key="1">
    <source>
        <dbReference type="SAM" id="Phobius"/>
    </source>
</evidence>
<protein>
    <submittedName>
        <fullName evidence="2">Uncharacterized protein</fullName>
    </submittedName>
</protein>
<comment type="caution">
    <text evidence="2">The sequence shown here is derived from an EMBL/GenBank/DDBJ whole genome shotgun (WGS) entry which is preliminary data.</text>
</comment>
<evidence type="ECO:0000313" key="3">
    <source>
        <dbReference type="Proteomes" id="UP000249645"/>
    </source>
</evidence>
<dbReference type="Proteomes" id="UP000249645">
    <property type="component" value="Unassembled WGS sequence"/>
</dbReference>
<evidence type="ECO:0000313" key="2">
    <source>
        <dbReference type="EMBL" id="PZP48986.1"/>
    </source>
</evidence>
<sequence>MEVKAFMKIVDFGNATFFSSVILIATDFTLLIVGRIMKELNGGDSSIGVQLDKAGLQLMIFGGIGLLLSSVLCSMS</sequence>